<feature type="compositionally biased region" description="Basic and acidic residues" evidence="1">
    <location>
        <begin position="24"/>
        <end position="47"/>
    </location>
</feature>
<evidence type="ECO:0000256" key="1">
    <source>
        <dbReference type="SAM" id="MobiDB-lite"/>
    </source>
</evidence>
<dbReference type="EMBL" id="JAVRQU010000007">
    <property type="protein sequence ID" value="KAK5700505.1"/>
    <property type="molecule type" value="Genomic_DNA"/>
</dbReference>
<accession>A0AAN7W6G9</accession>
<dbReference type="AlphaFoldDB" id="A0AAN7W6G9"/>
<comment type="caution">
    <text evidence="2">The sequence shown here is derived from an EMBL/GenBank/DDBJ whole genome shotgun (WGS) entry which is preliminary data.</text>
</comment>
<evidence type="ECO:0000313" key="2">
    <source>
        <dbReference type="EMBL" id="KAK5700505.1"/>
    </source>
</evidence>
<organism evidence="2 3">
    <name type="scientific">Elasticomyces elasticus</name>
    <dbReference type="NCBI Taxonomy" id="574655"/>
    <lineage>
        <taxon>Eukaryota</taxon>
        <taxon>Fungi</taxon>
        <taxon>Dikarya</taxon>
        <taxon>Ascomycota</taxon>
        <taxon>Pezizomycotina</taxon>
        <taxon>Dothideomycetes</taxon>
        <taxon>Dothideomycetidae</taxon>
        <taxon>Mycosphaerellales</taxon>
        <taxon>Teratosphaeriaceae</taxon>
        <taxon>Elasticomyces</taxon>
    </lineage>
</organism>
<reference evidence="2" key="1">
    <citation type="submission" date="2023-08" db="EMBL/GenBank/DDBJ databases">
        <title>Black Yeasts Isolated from many extreme environments.</title>
        <authorList>
            <person name="Coleine C."/>
            <person name="Stajich J.E."/>
            <person name="Selbmann L."/>
        </authorList>
    </citation>
    <scope>NUCLEOTIDE SEQUENCE</scope>
    <source>
        <strain evidence="2">CCFEE 5810</strain>
    </source>
</reference>
<gene>
    <name evidence="2" type="ORF">LTR97_005022</name>
</gene>
<name>A0AAN7W6G9_9PEZI</name>
<proteinExistence type="predicted"/>
<protein>
    <submittedName>
        <fullName evidence="2">Uncharacterized protein</fullName>
    </submittedName>
</protein>
<sequence length="118" mass="12450">MASTTGSNQYSCVKASQVATRSLVGDEKPEHTISSASHDHSDAHDKPILAGKSTDNYEQAAATAAKEGKGEGMAALSATDRPGLGRQQSWSMQDKRRQHHEGLLDSKAGGQGYHSTGQ</sequence>
<evidence type="ECO:0000313" key="3">
    <source>
        <dbReference type="Proteomes" id="UP001310594"/>
    </source>
</evidence>
<feature type="region of interest" description="Disordered" evidence="1">
    <location>
        <begin position="19"/>
        <end position="118"/>
    </location>
</feature>
<dbReference type="Proteomes" id="UP001310594">
    <property type="component" value="Unassembled WGS sequence"/>
</dbReference>